<dbReference type="InterPro" id="IPR000847">
    <property type="entry name" value="LysR_HTH_N"/>
</dbReference>
<gene>
    <name evidence="6" type="ORF">FKG94_13170</name>
</gene>
<dbReference type="Gene3D" id="1.10.10.10">
    <property type="entry name" value="Winged helix-like DNA-binding domain superfamily/Winged helix DNA-binding domain"/>
    <property type="match status" value="1"/>
</dbReference>
<dbReference type="PRINTS" id="PR00039">
    <property type="entry name" value="HTHLYSR"/>
</dbReference>
<name>A0A545TLE6_9GAMM</name>
<evidence type="ECO:0000256" key="4">
    <source>
        <dbReference type="ARBA" id="ARBA00023163"/>
    </source>
</evidence>
<feature type="domain" description="HTH lysR-type" evidence="5">
    <location>
        <begin position="8"/>
        <end position="63"/>
    </location>
</feature>
<sequence>MSKPLDRMTLLETFVRIADTGSISAAARGLGLSQPSASRQLAELETRLQTQLMRRNTHALALTDAGVDLLADARQLLDSWEALTEKHLAGQQQIQGTLKVVAPIALGQHHLVRIAAAFQTEHPAVALTWELNDQSIRFAQVGCDCWIKVGPVPDETLVVRRLATVERLLVASQPLVAEHGLPGTPKQAASLPLVALGPFEGQRIPLLKGAKRSFTLQPPVRMRTNNIVALKEAALMGVGIAVMPKWFVAQELEEGSLVDLLPGWQAPSLDIHVAYLPGRHQPLRLRAFLDALQTGIAAIAGIKQVQ</sequence>
<dbReference type="AlphaFoldDB" id="A0A545TLE6"/>
<reference evidence="6 7" key="1">
    <citation type="submission" date="2019-06" db="EMBL/GenBank/DDBJ databases">
        <title>Whole genome sequence for Cellvibrionaceae sp. R142.</title>
        <authorList>
            <person name="Wang G."/>
        </authorList>
    </citation>
    <scope>NUCLEOTIDE SEQUENCE [LARGE SCALE GENOMIC DNA]</scope>
    <source>
        <strain evidence="6 7">R142</strain>
    </source>
</reference>
<dbReference type="EMBL" id="VHSG01000013">
    <property type="protein sequence ID" value="TQV78028.1"/>
    <property type="molecule type" value="Genomic_DNA"/>
</dbReference>
<accession>A0A545TLE6</accession>
<keyword evidence="2" id="KW-0805">Transcription regulation</keyword>
<dbReference type="InterPro" id="IPR058163">
    <property type="entry name" value="LysR-type_TF_proteobact-type"/>
</dbReference>
<dbReference type="OrthoDB" id="9785745at2"/>
<dbReference type="GO" id="GO:0003677">
    <property type="term" value="F:DNA binding"/>
    <property type="evidence" value="ECO:0007669"/>
    <property type="project" value="UniProtKB-KW"/>
</dbReference>
<dbReference type="PANTHER" id="PTHR30537">
    <property type="entry name" value="HTH-TYPE TRANSCRIPTIONAL REGULATOR"/>
    <property type="match status" value="1"/>
</dbReference>
<dbReference type="Pfam" id="PF03466">
    <property type="entry name" value="LysR_substrate"/>
    <property type="match status" value="1"/>
</dbReference>
<dbReference type="GO" id="GO:0003700">
    <property type="term" value="F:DNA-binding transcription factor activity"/>
    <property type="evidence" value="ECO:0007669"/>
    <property type="project" value="InterPro"/>
</dbReference>
<dbReference type="FunFam" id="1.10.10.10:FF:000001">
    <property type="entry name" value="LysR family transcriptional regulator"/>
    <property type="match status" value="1"/>
</dbReference>
<dbReference type="InterPro" id="IPR005119">
    <property type="entry name" value="LysR_subst-bd"/>
</dbReference>
<proteinExistence type="inferred from homology"/>
<evidence type="ECO:0000256" key="2">
    <source>
        <dbReference type="ARBA" id="ARBA00023015"/>
    </source>
</evidence>
<dbReference type="Proteomes" id="UP000319732">
    <property type="component" value="Unassembled WGS sequence"/>
</dbReference>
<evidence type="ECO:0000313" key="7">
    <source>
        <dbReference type="Proteomes" id="UP000319732"/>
    </source>
</evidence>
<keyword evidence="7" id="KW-1185">Reference proteome</keyword>
<dbReference type="SUPFAM" id="SSF46785">
    <property type="entry name" value="Winged helix' DNA-binding domain"/>
    <property type="match status" value="1"/>
</dbReference>
<comment type="similarity">
    <text evidence="1">Belongs to the LysR transcriptional regulatory family.</text>
</comment>
<dbReference type="InterPro" id="IPR036388">
    <property type="entry name" value="WH-like_DNA-bd_sf"/>
</dbReference>
<dbReference type="SUPFAM" id="SSF53850">
    <property type="entry name" value="Periplasmic binding protein-like II"/>
    <property type="match status" value="1"/>
</dbReference>
<keyword evidence="4" id="KW-0804">Transcription</keyword>
<dbReference type="Pfam" id="PF00126">
    <property type="entry name" value="HTH_1"/>
    <property type="match status" value="1"/>
</dbReference>
<protein>
    <submittedName>
        <fullName evidence="6">LysR family transcriptional regulator</fullName>
    </submittedName>
</protein>
<evidence type="ECO:0000256" key="3">
    <source>
        <dbReference type="ARBA" id="ARBA00023125"/>
    </source>
</evidence>
<dbReference type="InterPro" id="IPR036390">
    <property type="entry name" value="WH_DNA-bd_sf"/>
</dbReference>
<evidence type="ECO:0000256" key="1">
    <source>
        <dbReference type="ARBA" id="ARBA00009437"/>
    </source>
</evidence>
<dbReference type="Gene3D" id="3.40.190.290">
    <property type="match status" value="1"/>
</dbReference>
<comment type="caution">
    <text evidence="6">The sequence shown here is derived from an EMBL/GenBank/DDBJ whole genome shotgun (WGS) entry which is preliminary data.</text>
</comment>
<keyword evidence="3" id="KW-0238">DNA-binding</keyword>
<dbReference type="CDD" id="cd08422">
    <property type="entry name" value="PBP2_CrgA_like"/>
    <property type="match status" value="1"/>
</dbReference>
<dbReference type="PANTHER" id="PTHR30537:SF5">
    <property type="entry name" value="HTH-TYPE TRANSCRIPTIONAL ACTIVATOR TTDR-RELATED"/>
    <property type="match status" value="1"/>
</dbReference>
<dbReference type="RefSeq" id="WP_142904807.1">
    <property type="nucleotide sequence ID" value="NZ_ML660094.1"/>
</dbReference>
<evidence type="ECO:0000313" key="6">
    <source>
        <dbReference type="EMBL" id="TQV78028.1"/>
    </source>
</evidence>
<organism evidence="6 7">
    <name type="scientific">Exilibacterium tricleocarpae</name>
    <dbReference type="NCBI Taxonomy" id="2591008"/>
    <lineage>
        <taxon>Bacteria</taxon>
        <taxon>Pseudomonadati</taxon>
        <taxon>Pseudomonadota</taxon>
        <taxon>Gammaproteobacteria</taxon>
        <taxon>Cellvibrionales</taxon>
        <taxon>Cellvibrionaceae</taxon>
        <taxon>Exilibacterium</taxon>
    </lineage>
</organism>
<dbReference type="PROSITE" id="PS50931">
    <property type="entry name" value="HTH_LYSR"/>
    <property type="match status" value="1"/>
</dbReference>
<evidence type="ECO:0000259" key="5">
    <source>
        <dbReference type="PROSITE" id="PS50931"/>
    </source>
</evidence>